<evidence type="ECO:0000313" key="1">
    <source>
        <dbReference type="EMBL" id="KAL3962886.1"/>
    </source>
</evidence>
<gene>
    <name evidence="1" type="ORF">ACCO45_004409</name>
</gene>
<reference evidence="1" key="1">
    <citation type="submission" date="2024-12" db="EMBL/GenBank/DDBJ databases">
        <title>Comparative genomics and development of molecular markers within Purpureocillium lilacinum and among Purpureocillium species.</title>
        <authorList>
            <person name="Yeh Z.-Y."/>
            <person name="Ni N.-T."/>
            <person name="Lo P.-H."/>
            <person name="Mushyakhwo K."/>
            <person name="Lin C.-F."/>
            <person name="Nai Y.-S."/>
        </authorList>
    </citation>
    <scope>NUCLEOTIDE SEQUENCE</scope>
    <source>
        <strain evidence="1">NCHU-NPUST-175</strain>
    </source>
</reference>
<organism evidence="1 2">
    <name type="scientific">Purpureocillium lilacinum</name>
    <name type="common">Paecilomyces lilacinus</name>
    <dbReference type="NCBI Taxonomy" id="33203"/>
    <lineage>
        <taxon>Eukaryota</taxon>
        <taxon>Fungi</taxon>
        <taxon>Dikarya</taxon>
        <taxon>Ascomycota</taxon>
        <taxon>Pezizomycotina</taxon>
        <taxon>Sordariomycetes</taxon>
        <taxon>Hypocreomycetidae</taxon>
        <taxon>Hypocreales</taxon>
        <taxon>Ophiocordycipitaceae</taxon>
        <taxon>Purpureocillium</taxon>
    </lineage>
</organism>
<protein>
    <submittedName>
        <fullName evidence="1">Uncharacterized protein</fullName>
    </submittedName>
</protein>
<dbReference type="Proteomes" id="UP001638806">
    <property type="component" value="Unassembled WGS sequence"/>
</dbReference>
<comment type="caution">
    <text evidence="1">The sequence shown here is derived from an EMBL/GenBank/DDBJ whole genome shotgun (WGS) entry which is preliminary data.</text>
</comment>
<evidence type="ECO:0000313" key="2">
    <source>
        <dbReference type="Proteomes" id="UP001638806"/>
    </source>
</evidence>
<accession>A0ACC4E349</accession>
<name>A0ACC4E349_PURLI</name>
<keyword evidence="2" id="KW-1185">Reference proteome</keyword>
<proteinExistence type="predicted"/>
<dbReference type="EMBL" id="JBGNUJ010000003">
    <property type="protein sequence ID" value="KAL3962886.1"/>
    <property type="molecule type" value="Genomic_DNA"/>
</dbReference>
<sequence length="882" mass="99467">MALASISRSQASLTRSIDAVRSTVSTKELEVCAADLVRQRFGDDSLLKWRARRDILNVVWPYAQFAAYEGPIPMVACLDRLFGGPDGAQSPRALACGNETSTSLPLDSCRTTIVAASFTSGAPFDLIICPTKEIEAPIVKDTNQVAGSVDTVAKIRQCREALRRQVWPMQVAFPDQLARNAQLANAASEDGDLSARLKDVRPHVEELPPYVAWTAVDGHSWICRHADCSLGWTVRIVYDGFGTPRVQDLLLEGLASGDEDSFAQTRYLVGYKISRCSDDRDASGPAPVLLQHRDVKMERRKLQPARVFLPVPLEEVLERHHCLDRVVVRDFATLWRASGPRRVQTVARILRRELVTKLRRFVSVFLQRPFVNSQQPRGDFEIHRSAFPLTNSRATRSGWSEAPRSTKSWRNDTGAGNVRHGGGRDGEEFRALLIQAILAPVRIAQQMLQCGVELLWLNFERHSVIHHGIVVDQGPWLIRCFKDLPPLIHQQRVKDWRGRMPKPLLDETQRRILVLVKLHIELHHAAQQIEIRLGVQGNDRHRRNARDRSVLHGNAVEGGSVVEGMVYKHMHRYSLLGLYQGNSPWWQMIALQDLRPRQSLPPLGVKISTHGFDHRLGRSGGISDHGEATVAMAYGQEPRSQHRMVALHGHPSCLQALYSNIFVELHGRLNGSAGRTASTGPKSGSLSLICGVTSAENFCSSKEDVVASFFWLGACVILLASFSQVEHSMTSDADTFNPSWRSIEAICTALMLSSPSWKMLVLRATFARVPWIGLLLDAFLRLLSLRNQVSQTQRQVRRERFLVQRTGVWKFQYLAEDVLENVGHRRCCIARYYTHVVVHVHDNRVEIRARNHFADKRDIHVTRVFLQCPDSFIHFSQRLLKQ</sequence>